<dbReference type="SUPFAM" id="SSF69318">
    <property type="entry name" value="Integrin alpha N-terminal domain"/>
    <property type="match status" value="1"/>
</dbReference>
<proteinExistence type="predicted"/>
<reference evidence="2" key="1">
    <citation type="journal article" date="2014" name="Front. Microbiol.">
        <title>High frequency of phylogenetically diverse reductive dehalogenase-homologous genes in deep subseafloor sedimentary metagenomes.</title>
        <authorList>
            <person name="Kawai M."/>
            <person name="Futagami T."/>
            <person name="Toyoda A."/>
            <person name="Takaki Y."/>
            <person name="Nishi S."/>
            <person name="Hori S."/>
            <person name="Arai W."/>
            <person name="Tsubouchi T."/>
            <person name="Morono Y."/>
            <person name="Uchiyama I."/>
            <person name="Ito T."/>
            <person name="Fujiyama A."/>
            <person name="Inagaki F."/>
            <person name="Takami H."/>
        </authorList>
    </citation>
    <scope>NUCLEOTIDE SEQUENCE</scope>
    <source>
        <strain evidence="2">Expedition CK06-06</strain>
    </source>
</reference>
<feature type="non-terminal residue" evidence="2">
    <location>
        <position position="1"/>
    </location>
</feature>
<feature type="non-terminal residue" evidence="2">
    <location>
        <position position="243"/>
    </location>
</feature>
<sequence>ACIADQGGCAVDGDCQEDSYCDNGDCIPYGTGPRPDTNPDCTRLIVAGLFQPALQCEWTTPPAGDYDSHLQVLGTPVVADFDFDLDPQTIKPSIVFNTYDALDGDSGVLTTLDGVIRIIDGETCQTQFSLGPYTNGCNPVAIGDLDLDGRPEIVAHRNTGGVIAYRYDSGSGSWAQLWVGHDGAGTPVTFTEGSTGWGGPSLCDLDDDGSPEVLSGGLVYDAAGLLIDNGLGLSALFRVGFPV</sequence>
<accession>X0XVC1</accession>
<protein>
    <recommendedName>
        <fullName evidence="3">VCBS repeat-containing protein</fullName>
    </recommendedName>
</protein>
<organism evidence="2">
    <name type="scientific">marine sediment metagenome</name>
    <dbReference type="NCBI Taxonomy" id="412755"/>
    <lineage>
        <taxon>unclassified sequences</taxon>
        <taxon>metagenomes</taxon>
        <taxon>ecological metagenomes</taxon>
    </lineage>
</organism>
<comment type="caution">
    <text evidence="2">The sequence shown here is derived from an EMBL/GenBank/DDBJ whole genome shotgun (WGS) entry which is preliminary data.</text>
</comment>
<keyword evidence="1" id="KW-0732">Signal</keyword>
<dbReference type="InterPro" id="IPR028994">
    <property type="entry name" value="Integrin_alpha_N"/>
</dbReference>
<dbReference type="InterPro" id="IPR013517">
    <property type="entry name" value="FG-GAP"/>
</dbReference>
<dbReference type="Pfam" id="PF13517">
    <property type="entry name" value="FG-GAP_3"/>
    <property type="match status" value="1"/>
</dbReference>
<dbReference type="AlphaFoldDB" id="X0XVC1"/>
<evidence type="ECO:0000256" key="1">
    <source>
        <dbReference type="ARBA" id="ARBA00022729"/>
    </source>
</evidence>
<evidence type="ECO:0008006" key="3">
    <source>
        <dbReference type="Google" id="ProtNLM"/>
    </source>
</evidence>
<gene>
    <name evidence="2" type="ORF">S01H1_72930</name>
</gene>
<dbReference type="EMBL" id="BARS01048690">
    <property type="protein sequence ID" value="GAG39192.1"/>
    <property type="molecule type" value="Genomic_DNA"/>
</dbReference>
<evidence type="ECO:0000313" key="2">
    <source>
        <dbReference type="EMBL" id="GAG39192.1"/>
    </source>
</evidence>
<name>X0XVC1_9ZZZZ</name>